<dbReference type="InterPro" id="IPR036663">
    <property type="entry name" value="Fumarylacetoacetase_C_sf"/>
</dbReference>
<accession>A0A074K3S3</accession>
<dbReference type="GO" id="GO:0008684">
    <property type="term" value="F:2-oxopent-4-enoate hydratase activity"/>
    <property type="evidence" value="ECO:0007669"/>
    <property type="project" value="TreeGrafter"/>
</dbReference>
<evidence type="ECO:0000313" key="3">
    <source>
        <dbReference type="EMBL" id="KEO56192.1"/>
    </source>
</evidence>
<protein>
    <recommendedName>
        <fullName evidence="2">Fumarylacetoacetase-like C-terminal domain-containing protein</fullName>
    </recommendedName>
</protein>
<organism evidence="3 4">
    <name type="scientific">Thioclava pacifica DSM 10166</name>
    <dbReference type="NCBI Taxonomy" id="1353537"/>
    <lineage>
        <taxon>Bacteria</taxon>
        <taxon>Pseudomonadati</taxon>
        <taxon>Pseudomonadota</taxon>
        <taxon>Alphaproteobacteria</taxon>
        <taxon>Rhodobacterales</taxon>
        <taxon>Paracoccaceae</taxon>
        <taxon>Thioclava</taxon>
    </lineage>
</organism>
<dbReference type="PANTHER" id="PTHR30143:SF0">
    <property type="entry name" value="2-KETO-4-PENTENOATE HYDRATASE"/>
    <property type="match status" value="1"/>
</dbReference>
<dbReference type="InterPro" id="IPR011234">
    <property type="entry name" value="Fumarylacetoacetase-like_C"/>
</dbReference>
<keyword evidence="1" id="KW-0456">Lyase</keyword>
<evidence type="ECO:0000313" key="4">
    <source>
        <dbReference type="Proteomes" id="UP000027432"/>
    </source>
</evidence>
<evidence type="ECO:0000256" key="1">
    <source>
        <dbReference type="ARBA" id="ARBA00023239"/>
    </source>
</evidence>
<dbReference type="GO" id="GO:0005737">
    <property type="term" value="C:cytoplasm"/>
    <property type="evidence" value="ECO:0007669"/>
    <property type="project" value="TreeGrafter"/>
</dbReference>
<comment type="caution">
    <text evidence="3">The sequence shown here is derived from an EMBL/GenBank/DDBJ whole genome shotgun (WGS) entry which is preliminary data.</text>
</comment>
<reference evidence="3 4" key="1">
    <citation type="submission" date="2013-07" db="EMBL/GenBank/DDBJ databases">
        <title>Thioclava pacifica DSM 10166 Genome Sequencing.</title>
        <authorList>
            <person name="Lai Q."/>
            <person name="Shao Z."/>
        </authorList>
    </citation>
    <scope>NUCLEOTIDE SEQUENCE [LARGE SCALE GENOMIC DNA]</scope>
    <source>
        <strain evidence="3 4">DSM 10166</strain>
    </source>
</reference>
<dbReference type="Proteomes" id="UP000027432">
    <property type="component" value="Unassembled WGS sequence"/>
</dbReference>
<dbReference type="SUPFAM" id="SSF56529">
    <property type="entry name" value="FAH"/>
    <property type="match status" value="1"/>
</dbReference>
<name>A0A074K3S3_9RHOB</name>
<dbReference type="AlphaFoldDB" id="A0A074K3S3"/>
<keyword evidence="4" id="KW-1185">Reference proteome</keyword>
<dbReference type="Pfam" id="PF01557">
    <property type="entry name" value="FAA_hydrolase"/>
    <property type="match status" value="1"/>
</dbReference>
<evidence type="ECO:0000259" key="2">
    <source>
        <dbReference type="Pfam" id="PF01557"/>
    </source>
</evidence>
<sequence length="266" mass="28715">MLDNTKIESLGDALYDALRSGRPTQKISALEPESDIEDAYRIQLRMLERRLEAGDEVVGKKIGLTSRAIQDALGVYQPDFGQVTKRMLFEDGATIDLSKLMQPRLEGELAFRLKEDLIGPGVTVTDVIRATDYVTPCFEIVDTRFEDWKIKIQDTVADNASCGVFVLGDAKADPRDLDLSLAGMVIEKNGEVVATGAGAAVQGSPVMAVAWLANTLGRLGIPLKAGEIILSGAQAPLLDVRDGDHFTCEIAGIGSCEMRFAGRAMV</sequence>
<dbReference type="PANTHER" id="PTHR30143">
    <property type="entry name" value="ACID HYDRATASE"/>
    <property type="match status" value="1"/>
</dbReference>
<proteinExistence type="predicted"/>
<dbReference type="InterPro" id="IPR050772">
    <property type="entry name" value="Hydratase-Decarb/MhpD_sf"/>
</dbReference>
<dbReference type="Gene3D" id="3.90.850.10">
    <property type="entry name" value="Fumarylacetoacetase-like, C-terminal domain"/>
    <property type="match status" value="1"/>
</dbReference>
<feature type="domain" description="Fumarylacetoacetase-like C-terminal" evidence="2">
    <location>
        <begin position="85"/>
        <end position="260"/>
    </location>
</feature>
<dbReference type="STRING" id="1353537.TP2_01335"/>
<dbReference type="EMBL" id="AUND01000001">
    <property type="protein sequence ID" value="KEO56192.1"/>
    <property type="molecule type" value="Genomic_DNA"/>
</dbReference>
<dbReference type="eggNOG" id="COG3971">
    <property type="taxonomic scope" value="Bacteria"/>
</dbReference>
<dbReference type="RefSeq" id="WP_276202119.1">
    <property type="nucleotide sequence ID" value="NZ_AUND01000001.1"/>
</dbReference>
<gene>
    <name evidence="3" type="ORF">TP2_01335</name>
</gene>